<protein>
    <submittedName>
        <fullName evidence="1">Uncharacterized protein</fullName>
    </submittedName>
</protein>
<name>A0AAV8XZ55_9CUCU</name>
<organism evidence="1 2">
    <name type="scientific">Aromia moschata</name>
    <dbReference type="NCBI Taxonomy" id="1265417"/>
    <lineage>
        <taxon>Eukaryota</taxon>
        <taxon>Metazoa</taxon>
        <taxon>Ecdysozoa</taxon>
        <taxon>Arthropoda</taxon>
        <taxon>Hexapoda</taxon>
        <taxon>Insecta</taxon>
        <taxon>Pterygota</taxon>
        <taxon>Neoptera</taxon>
        <taxon>Endopterygota</taxon>
        <taxon>Coleoptera</taxon>
        <taxon>Polyphaga</taxon>
        <taxon>Cucujiformia</taxon>
        <taxon>Chrysomeloidea</taxon>
        <taxon>Cerambycidae</taxon>
        <taxon>Cerambycinae</taxon>
        <taxon>Callichromatini</taxon>
        <taxon>Aromia</taxon>
    </lineage>
</organism>
<comment type="caution">
    <text evidence="1">The sequence shown here is derived from an EMBL/GenBank/DDBJ whole genome shotgun (WGS) entry which is preliminary data.</text>
</comment>
<reference evidence="1" key="1">
    <citation type="journal article" date="2023" name="Insect Mol. Biol.">
        <title>Genome sequencing provides insights into the evolution of gene families encoding plant cell wall-degrading enzymes in longhorned beetles.</title>
        <authorList>
            <person name="Shin N.R."/>
            <person name="Okamura Y."/>
            <person name="Kirsch R."/>
            <person name="Pauchet Y."/>
        </authorList>
    </citation>
    <scope>NUCLEOTIDE SEQUENCE</scope>
    <source>
        <strain evidence="1">AMC_N1</strain>
    </source>
</reference>
<sequence length="71" mass="7885">MEMSTKEKGRAVNGNSRQKAVICLSGMPTPCSDKSKIMHHIFWPSRRKLNLNPKFVNNPSSLELPELGGSC</sequence>
<accession>A0AAV8XZ55</accession>
<dbReference type="AlphaFoldDB" id="A0AAV8XZ55"/>
<gene>
    <name evidence="1" type="ORF">NQ318_016158</name>
</gene>
<evidence type="ECO:0000313" key="2">
    <source>
        <dbReference type="Proteomes" id="UP001162162"/>
    </source>
</evidence>
<evidence type="ECO:0000313" key="1">
    <source>
        <dbReference type="EMBL" id="KAJ8944178.1"/>
    </source>
</evidence>
<dbReference type="Proteomes" id="UP001162162">
    <property type="component" value="Unassembled WGS sequence"/>
</dbReference>
<keyword evidence="2" id="KW-1185">Reference proteome</keyword>
<proteinExistence type="predicted"/>
<dbReference type="EMBL" id="JAPWTK010000264">
    <property type="protein sequence ID" value="KAJ8944178.1"/>
    <property type="molecule type" value="Genomic_DNA"/>
</dbReference>